<evidence type="ECO:0000313" key="1">
    <source>
        <dbReference type="EMBL" id="PJC32572.1"/>
    </source>
</evidence>
<name>A0A2M8EZV3_9BACT</name>
<protein>
    <recommendedName>
        <fullName evidence="3">Glycosyltransferase 2-like domain-containing protein</fullName>
    </recommendedName>
</protein>
<dbReference type="AlphaFoldDB" id="A0A2M8EZV3"/>
<comment type="caution">
    <text evidence="1">The sequence shown here is derived from an EMBL/GenBank/DDBJ whole genome shotgun (WGS) entry which is preliminary data.</text>
</comment>
<dbReference type="EMBL" id="PFSC01000080">
    <property type="protein sequence ID" value="PJC32572.1"/>
    <property type="molecule type" value="Genomic_DNA"/>
</dbReference>
<reference evidence="2" key="1">
    <citation type="submission" date="2017-09" db="EMBL/GenBank/DDBJ databases">
        <title>Depth-based differentiation of microbial function through sediment-hosted aquifers and enrichment of novel symbionts in the deep terrestrial subsurface.</title>
        <authorList>
            <person name="Probst A.J."/>
            <person name="Ladd B."/>
            <person name="Jarett J.K."/>
            <person name="Geller-Mcgrath D.E."/>
            <person name="Sieber C.M.K."/>
            <person name="Emerson J.B."/>
            <person name="Anantharaman K."/>
            <person name="Thomas B.C."/>
            <person name="Malmstrom R."/>
            <person name="Stieglmeier M."/>
            <person name="Klingl A."/>
            <person name="Woyke T."/>
            <person name="Ryan C.M."/>
            <person name="Banfield J.F."/>
        </authorList>
    </citation>
    <scope>NUCLEOTIDE SEQUENCE [LARGE SCALE GENOMIC DNA]</scope>
</reference>
<feature type="non-terminal residue" evidence="1">
    <location>
        <position position="1"/>
    </location>
</feature>
<evidence type="ECO:0008006" key="3">
    <source>
        <dbReference type="Google" id="ProtNLM"/>
    </source>
</evidence>
<proteinExistence type="predicted"/>
<gene>
    <name evidence="1" type="ORF">CO051_02945</name>
</gene>
<dbReference type="Proteomes" id="UP000231383">
    <property type="component" value="Unassembled WGS sequence"/>
</dbReference>
<accession>A0A2M8EZV3</accession>
<evidence type="ECO:0000313" key="2">
    <source>
        <dbReference type="Proteomes" id="UP000231383"/>
    </source>
</evidence>
<sequence length="188" mass="22224">LDADERMTPELISEVQEIVQNQNSPQHTHFKLPRKNIFGGNVDKSEPTWLRHGGWWPDYQLRLFQKDAFIRWPDHIHSNPEFTASLGHLTHPIQHLLVSSLEGMVQKTLLFEDIESDLLYKANKKVHTLTFFRKFLGELYRRLMKHHGYLDGTVGIIESIYQAYSKTITYLFLYEKQHNHQTKKSRLV</sequence>
<organism evidence="1 2">
    <name type="scientific">Candidatus Roizmanbacteria bacterium CG_4_9_14_0_2_um_filter_39_13</name>
    <dbReference type="NCBI Taxonomy" id="1974839"/>
    <lineage>
        <taxon>Bacteria</taxon>
        <taxon>Candidatus Roizmaniibacteriota</taxon>
    </lineage>
</organism>